<reference evidence="3" key="1">
    <citation type="submission" date="2012-09" db="EMBL/GenBank/DDBJ databases">
        <authorList>
            <person name="Martin A.A."/>
        </authorList>
    </citation>
    <scope>NUCLEOTIDE SEQUENCE</scope>
</reference>
<evidence type="ECO:0000256" key="1">
    <source>
        <dbReference type="SAM" id="Coils"/>
    </source>
</evidence>
<keyword evidence="3" id="KW-1185">Reference proteome</keyword>
<dbReference type="GO" id="GO:0003777">
    <property type="term" value="F:microtubule motor activity"/>
    <property type="evidence" value="ECO:0007669"/>
    <property type="project" value="InterPro"/>
</dbReference>
<sequence length="369" mass="43135">MTYNSYVSALESSVDLVTSGYVSHVDTAEEDGTSNDADDLDDDDDSDQDVDIDPVFDEESKGVQLFSGLLCCFGLLFLPIRIPLPLDVCEFFVLGAALQNNLADVQIDISIVERLIAEVERSHRHKEEVILSYEKKLTELSAKIKKVEAERDKFVMEAESKKTDKKIREEYERKLADMRSEFRKLQMVQKEHARMQVCNIIASVVVYHLQARQERERQELVRYQSELKELKRVKVDLMKKIKEEMKRAQQEHRENVKRLAFMDKEARRRENTIRQLENKDRQREQFMKRTSEEIRRLRKAQKEQAKQVHPSATSRMAPHRVMPLRSARTPFIKGQAPPEVAFSPKQAKMKWSFIERKVLYCDSSLLITV</sequence>
<reference evidence="4" key="2">
    <citation type="submission" date="2017-02" db="UniProtKB">
        <authorList>
            <consortium name="WormBaseParasite"/>
        </authorList>
    </citation>
    <scope>IDENTIFICATION</scope>
</reference>
<dbReference type="GO" id="GO:0007018">
    <property type="term" value="P:microtubule-based movement"/>
    <property type="evidence" value="ECO:0007669"/>
    <property type="project" value="InterPro"/>
</dbReference>
<feature type="coiled-coil region" evidence="1">
    <location>
        <begin position="130"/>
        <end position="188"/>
    </location>
</feature>
<dbReference type="PANTHER" id="PTHR47969">
    <property type="entry name" value="CHROMOSOME-ASSOCIATED KINESIN KIF4A-RELATED"/>
    <property type="match status" value="1"/>
</dbReference>
<keyword evidence="1" id="KW-0175">Coiled coil</keyword>
<dbReference type="GO" id="GO:0007052">
    <property type="term" value="P:mitotic spindle organization"/>
    <property type="evidence" value="ECO:0007669"/>
    <property type="project" value="TreeGrafter"/>
</dbReference>
<evidence type="ECO:0000313" key="3">
    <source>
        <dbReference type="Proteomes" id="UP000035642"/>
    </source>
</evidence>
<dbReference type="Proteomes" id="UP000035642">
    <property type="component" value="Unassembled WGS sequence"/>
</dbReference>
<name>A0A0K0D2G3_ANGCA</name>
<dbReference type="GO" id="GO:0051231">
    <property type="term" value="P:spindle elongation"/>
    <property type="evidence" value="ECO:0007669"/>
    <property type="project" value="TreeGrafter"/>
</dbReference>
<dbReference type="Pfam" id="PF25764">
    <property type="entry name" value="KIF21A_4th"/>
    <property type="match status" value="1"/>
</dbReference>
<evidence type="ECO:0000313" key="4">
    <source>
        <dbReference type="WBParaSite" id="ACAC_0000425801-mRNA-1"/>
    </source>
</evidence>
<dbReference type="PANTHER" id="PTHR47969:SF28">
    <property type="entry name" value="KINESIN-LIKE PROTEIN KIF21B"/>
    <property type="match status" value="1"/>
</dbReference>
<dbReference type="AlphaFoldDB" id="A0A0K0D2G3"/>
<protein>
    <submittedName>
        <fullName evidence="4">Coiled-coil domain-containing protein 113</fullName>
    </submittedName>
</protein>
<proteinExistence type="predicted"/>
<accession>A0A0K0D2G3</accession>
<evidence type="ECO:0000256" key="2">
    <source>
        <dbReference type="SAM" id="MobiDB-lite"/>
    </source>
</evidence>
<feature type="compositionally biased region" description="Acidic residues" evidence="2">
    <location>
        <begin position="28"/>
        <end position="50"/>
    </location>
</feature>
<feature type="region of interest" description="Disordered" evidence="2">
    <location>
        <begin position="27"/>
        <end position="50"/>
    </location>
</feature>
<dbReference type="InterPro" id="IPR027640">
    <property type="entry name" value="Kinesin-like_fam"/>
</dbReference>
<dbReference type="WBParaSite" id="ACAC_0000425801-mRNA-1">
    <property type="protein sequence ID" value="ACAC_0000425801-mRNA-1"/>
    <property type="gene ID" value="ACAC_0000425801"/>
</dbReference>
<dbReference type="STRING" id="6313.A0A0K0D2G3"/>
<organism evidence="3 4">
    <name type="scientific">Angiostrongylus cantonensis</name>
    <name type="common">Rat lungworm</name>
    <dbReference type="NCBI Taxonomy" id="6313"/>
    <lineage>
        <taxon>Eukaryota</taxon>
        <taxon>Metazoa</taxon>
        <taxon>Ecdysozoa</taxon>
        <taxon>Nematoda</taxon>
        <taxon>Chromadorea</taxon>
        <taxon>Rhabditida</taxon>
        <taxon>Rhabditina</taxon>
        <taxon>Rhabditomorpha</taxon>
        <taxon>Strongyloidea</taxon>
        <taxon>Metastrongylidae</taxon>
        <taxon>Angiostrongylus</taxon>
    </lineage>
</organism>
<feature type="coiled-coil region" evidence="1">
    <location>
        <begin position="213"/>
        <end position="307"/>
    </location>
</feature>
<dbReference type="GO" id="GO:0005875">
    <property type="term" value="C:microtubule associated complex"/>
    <property type="evidence" value="ECO:0007669"/>
    <property type="project" value="TreeGrafter"/>
</dbReference>